<dbReference type="Proteomes" id="UP000077469">
    <property type="component" value="Chromosome"/>
</dbReference>
<dbReference type="EMBL" id="CP007141">
    <property type="protein sequence ID" value="AJC74066.1"/>
    <property type="molecule type" value="Genomic_DNA"/>
</dbReference>
<dbReference type="PANTHER" id="PTHR30536:SF5">
    <property type="entry name" value="ALTRONATE DEHYDRATASE"/>
    <property type="match status" value="1"/>
</dbReference>
<evidence type="ECO:0000313" key="3">
    <source>
        <dbReference type="EMBL" id="AJC74066.1"/>
    </source>
</evidence>
<protein>
    <submittedName>
        <fullName evidence="3">D-galactarate dehydratase</fullName>
    </submittedName>
</protein>
<dbReference type="GO" id="GO:0019698">
    <property type="term" value="P:D-galacturonate catabolic process"/>
    <property type="evidence" value="ECO:0007669"/>
    <property type="project" value="TreeGrafter"/>
</dbReference>
<organism evidence="3 4">
    <name type="scientific">Pseudothermotoga hypogea DSM 11164 = NBRC 106472</name>
    <dbReference type="NCBI Taxonomy" id="1123384"/>
    <lineage>
        <taxon>Bacteria</taxon>
        <taxon>Thermotogati</taxon>
        <taxon>Thermotogota</taxon>
        <taxon>Thermotogae</taxon>
        <taxon>Thermotogales</taxon>
        <taxon>Thermotogaceae</taxon>
        <taxon>Pseudothermotoga</taxon>
    </lineage>
</organism>
<dbReference type="FunFam" id="2.30.130.110:FF:000003">
    <property type="entry name" value="D-galactarate dehydratase"/>
    <property type="match status" value="1"/>
</dbReference>
<gene>
    <name evidence="3" type="ORF">AJ81_07585</name>
</gene>
<dbReference type="InterPro" id="IPR044144">
    <property type="entry name" value="SAF_UxaA/GarD"/>
</dbReference>
<evidence type="ECO:0000256" key="1">
    <source>
        <dbReference type="ARBA" id="ARBA00023239"/>
    </source>
</evidence>
<evidence type="ECO:0000259" key="2">
    <source>
        <dbReference type="SMART" id="SM00858"/>
    </source>
</evidence>
<evidence type="ECO:0000313" key="4">
    <source>
        <dbReference type="Proteomes" id="UP000077469"/>
    </source>
</evidence>
<accession>A0A0X1KRW2</accession>
<dbReference type="Gene3D" id="2.30.130.110">
    <property type="match status" value="1"/>
</dbReference>
<feature type="domain" description="SAF" evidence="2">
    <location>
        <begin position="13"/>
        <end position="88"/>
    </location>
</feature>
<proteinExistence type="predicted"/>
<dbReference type="PaxDb" id="1123384-AJ81_07585"/>
<dbReference type="PANTHER" id="PTHR30536">
    <property type="entry name" value="ALTRONATE/GALACTARATE DEHYDRATASE"/>
    <property type="match status" value="1"/>
</dbReference>
<name>A0A0X1KRW2_9THEM</name>
<keyword evidence="1" id="KW-0456">Lyase</keyword>
<dbReference type="Pfam" id="PF08666">
    <property type="entry name" value="SAF"/>
    <property type="match status" value="1"/>
</dbReference>
<keyword evidence="4" id="KW-1185">Reference proteome</keyword>
<dbReference type="AlphaFoldDB" id="A0A0X1KRW2"/>
<dbReference type="GO" id="GO:0016829">
    <property type="term" value="F:lyase activity"/>
    <property type="evidence" value="ECO:0007669"/>
    <property type="project" value="UniProtKB-KW"/>
</dbReference>
<dbReference type="SMART" id="SM00858">
    <property type="entry name" value="SAF"/>
    <property type="match status" value="1"/>
</dbReference>
<dbReference type="InterPro" id="IPR052172">
    <property type="entry name" value="UxaA_altronate/galactarate_dh"/>
</dbReference>
<dbReference type="KEGG" id="phy:AJ81_07585"/>
<sequence>MKTMDAIAFSKKDNVATAIKDLSKGQRVTVALGEEKLTVELLEDVPFGHKFALVDIPQGVQVVKYGEPIGVATMDIKKGQYVHVHNVTGQRGVRGRRS</sequence>
<dbReference type="CDD" id="cd11613">
    <property type="entry name" value="SAF_AH_GD"/>
    <property type="match status" value="1"/>
</dbReference>
<dbReference type="InterPro" id="IPR013974">
    <property type="entry name" value="SAF"/>
</dbReference>
<reference evidence="3 4" key="1">
    <citation type="submission" date="2014-01" db="EMBL/GenBank/DDBJ databases">
        <title>Genome sequencing of Thermotog hypogea.</title>
        <authorList>
            <person name="Zhang X."/>
            <person name="Alvare G."/>
            <person name="Fristensky B."/>
            <person name="Chen L."/>
            <person name="Suen T."/>
            <person name="Chen Q."/>
            <person name="Ma K."/>
        </authorList>
    </citation>
    <scope>NUCLEOTIDE SEQUENCE [LARGE SCALE GENOMIC DNA]</scope>
    <source>
        <strain evidence="3 4">DSM 11164</strain>
    </source>
</reference>
<dbReference type="PATRIC" id="fig|1123384.7.peg.1521"/>
<dbReference type="STRING" id="1123384.AJ81_07585"/>